<dbReference type="EMBL" id="LR031574">
    <property type="protein sequence ID" value="VDD00724.1"/>
    <property type="molecule type" value="Genomic_DNA"/>
</dbReference>
<reference evidence="24" key="1">
    <citation type="submission" date="2018-11" db="EMBL/GenBank/DDBJ databases">
        <authorList>
            <consortium name="Genoscope - CEA"/>
            <person name="William W."/>
        </authorList>
    </citation>
    <scope>NUCLEOTIDE SEQUENCE</scope>
</reference>
<evidence type="ECO:0000256" key="18">
    <source>
        <dbReference type="ARBA" id="ARBA00023170"/>
    </source>
</evidence>
<dbReference type="GO" id="GO:0005524">
    <property type="term" value="F:ATP binding"/>
    <property type="evidence" value="ECO:0007669"/>
    <property type="project" value="UniProtKB-KW"/>
</dbReference>
<dbReference type="Gene3D" id="3.30.200.20">
    <property type="entry name" value="Phosphorylase Kinase, domain 1"/>
    <property type="match status" value="1"/>
</dbReference>
<dbReference type="PROSITE" id="PS51450">
    <property type="entry name" value="LRR"/>
    <property type="match status" value="1"/>
</dbReference>
<dbReference type="EC" id="2.7.11.1" evidence="4"/>
<dbReference type="PROSITE" id="PS00108">
    <property type="entry name" value="PROTEIN_KINASE_ST"/>
    <property type="match status" value="1"/>
</dbReference>
<dbReference type="GO" id="GO:0005886">
    <property type="term" value="C:plasma membrane"/>
    <property type="evidence" value="ECO:0007669"/>
    <property type="project" value="UniProtKB-SubCell"/>
</dbReference>
<keyword evidence="17 22" id="KW-0472">Membrane</keyword>
<keyword evidence="18" id="KW-0675">Receptor</keyword>
<dbReference type="InterPro" id="IPR032675">
    <property type="entry name" value="LRR_dom_sf"/>
</dbReference>
<keyword evidence="15" id="KW-0067">ATP-binding</keyword>
<dbReference type="InterPro" id="IPR001611">
    <property type="entry name" value="Leu-rich_rpt"/>
</dbReference>
<dbReference type="Pfam" id="PF00560">
    <property type="entry name" value="LRR_1"/>
    <property type="match status" value="5"/>
</dbReference>
<proteinExistence type="inferred from homology"/>
<evidence type="ECO:0000256" key="14">
    <source>
        <dbReference type="ARBA" id="ARBA00022777"/>
    </source>
</evidence>
<dbReference type="FunFam" id="1.10.510.10:FF:000417">
    <property type="entry name" value="Leucine-rich repeat receptor-like protein kinase"/>
    <property type="match status" value="1"/>
</dbReference>
<keyword evidence="14" id="KW-0418">Kinase</keyword>
<comment type="subcellular location">
    <subcellularLocation>
        <location evidence="1">Cell membrane</location>
        <topology evidence="1">Single-pass membrane protein</topology>
    </subcellularLocation>
    <subcellularLocation>
        <location evidence="2">Membrane</location>
        <topology evidence="2">Single-pass type I membrane protein</topology>
    </subcellularLocation>
</comment>
<evidence type="ECO:0000259" key="23">
    <source>
        <dbReference type="PROSITE" id="PS50011"/>
    </source>
</evidence>
<dbReference type="InterPro" id="IPR000719">
    <property type="entry name" value="Prot_kinase_dom"/>
</dbReference>
<dbReference type="InterPro" id="IPR013210">
    <property type="entry name" value="LRR_N_plant-typ"/>
</dbReference>
<dbReference type="Gene3D" id="1.10.510.10">
    <property type="entry name" value="Transferase(Phosphotransferase) domain 1"/>
    <property type="match status" value="1"/>
</dbReference>
<gene>
    <name evidence="24" type="ORF">BRAA07T30669Z</name>
</gene>
<dbReference type="FunFam" id="3.80.10.10:FF:000383">
    <property type="entry name" value="Leucine-rich repeat receptor protein kinase EMS1"/>
    <property type="match status" value="1"/>
</dbReference>
<dbReference type="Pfam" id="PF23598">
    <property type="entry name" value="LRR_14"/>
    <property type="match status" value="1"/>
</dbReference>
<keyword evidence="11" id="KW-0732">Signal</keyword>
<comment type="similarity">
    <text evidence="3">Belongs to the protein kinase superfamily. Ser/Thr protein kinase family.</text>
</comment>
<dbReference type="SUPFAM" id="SSF56112">
    <property type="entry name" value="Protein kinase-like (PK-like)"/>
    <property type="match status" value="1"/>
</dbReference>
<keyword evidence="16 22" id="KW-1133">Transmembrane helix</keyword>
<dbReference type="AlphaFoldDB" id="A0A3P6BJ22"/>
<evidence type="ECO:0000256" key="9">
    <source>
        <dbReference type="ARBA" id="ARBA00022679"/>
    </source>
</evidence>
<keyword evidence="7" id="KW-0597">Phosphoprotein</keyword>
<dbReference type="Pfam" id="PF00069">
    <property type="entry name" value="Pkinase"/>
    <property type="match status" value="1"/>
</dbReference>
<name>A0A3P6BJ22_BRACM</name>
<evidence type="ECO:0000256" key="5">
    <source>
        <dbReference type="ARBA" id="ARBA00022475"/>
    </source>
</evidence>
<keyword evidence="6" id="KW-0723">Serine/threonine-protein kinase</keyword>
<dbReference type="InterPro" id="IPR011009">
    <property type="entry name" value="Kinase-like_dom_sf"/>
</dbReference>
<dbReference type="PANTHER" id="PTHR48053">
    <property type="entry name" value="LEUCINE RICH REPEAT FAMILY PROTEIN, EXPRESSED"/>
    <property type="match status" value="1"/>
</dbReference>
<accession>A0A3P6BJ22</accession>
<evidence type="ECO:0000256" key="3">
    <source>
        <dbReference type="ARBA" id="ARBA00008684"/>
    </source>
</evidence>
<evidence type="ECO:0000256" key="22">
    <source>
        <dbReference type="SAM" id="Phobius"/>
    </source>
</evidence>
<keyword evidence="13" id="KW-0547">Nucleotide-binding</keyword>
<comment type="catalytic activity">
    <reaction evidence="21">
        <text>L-seryl-[protein] + ATP = O-phospho-L-seryl-[protein] + ADP + H(+)</text>
        <dbReference type="Rhea" id="RHEA:17989"/>
        <dbReference type="Rhea" id="RHEA-COMP:9863"/>
        <dbReference type="Rhea" id="RHEA-COMP:11604"/>
        <dbReference type="ChEBI" id="CHEBI:15378"/>
        <dbReference type="ChEBI" id="CHEBI:29999"/>
        <dbReference type="ChEBI" id="CHEBI:30616"/>
        <dbReference type="ChEBI" id="CHEBI:83421"/>
        <dbReference type="ChEBI" id="CHEBI:456216"/>
        <dbReference type="EC" id="2.7.11.1"/>
    </reaction>
</comment>
<evidence type="ECO:0000256" key="15">
    <source>
        <dbReference type="ARBA" id="ARBA00022840"/>
    </source>
</evidence>
<dbReference type="InterPro" id="IPR003591">
    <property type="entry name" value="Leu-rich_rpt_typical-subtyp"/>
</dbReference>
<keyword evidence="8" id="KW-0433">Leucine-rich repeat</keyword>
<keyword evidence="5" id="KW-1003">Cell membrane</keyword>
<dbReference type="Gene3D" id="3.80.10.10">
    <property type="entry name" value="Ribonuclease Inhibitor"/>
    <property type="match status" value="4"/>
</dbReference>
<dbReference type="PANTHER" id="PTHR48053:SF159">
    <property type="entry name" value="PROTEIN KINASE DOMAIN-CONTAINING PROTEIN"/>
    <property type="match status" value="1"/>
</dbReference>
<feature type="domain" description="Protein kinase" evidence="23">
    <location>
        <begin position="683"/>
        <end position="971"/>
    </location>
</feature>
<keyword evidence="19" id="KW-0325">Glycoprotein</keyword>
<keyword evidence="10 22" id="KW-0812">Transmembrane</keyword>
<dbReference type="SUPFAM" id="SSF52047">
    <property type="entry name" value="RNI-like"/>
    <property type="match status" value="1"/>
</dbReference>
<dbReference type="InterPro" id="IPR055414">
    <property type="entry name" value="LRR_R13L4/SHOC2-like"/>
</dbReference>
<evidence type="ECO:0000256" key="20">
    <source>
        <dbReference type="ARBA" id="ARBA00047899"/>
    </source>
</evidence>
<dbReference type="PROSITE" id="PS50011">
    <property type="entry name" value="PROTEIN_KINASE_DOM"/>
    <property type="match status" value="1"/>
</dbReference>
<evidence type="ECO:0000256" key="17">
    <source>
        <dbReference type="ARBA" id="ARBA00023136"/>
    </source>
</evidence>
<evidence type="ECO:0000256" key="16">
    <source>
        <dbReference type="ARBA" id="ARBA00022989"/>
    </source>
</evidence>
<dbReference type="SMART" id="SM00220">
    <property type="entry name" value="S_TKc"/>
    <property type="match status" value="1"/>
</dbReference>
<feature type="transmembrane region" description="Helical" evidence="22">
    <location>
        <begin position="621"/>
        <end position="640"/>
    </location>
</feature>
<dbReference type="GO" id="GO:0004674">
    <property type="term" value="F:protein serine/threonine kinase activity"/>
    <property type="evidence" value="ECO:0007669"/>
    <property type="project" value="UniProtKB-KW"/>
</dbReference>
<organism evidence="24">
    <name type="scientific">Brassica campestris</name>
    <name type="common">Field mustard</name>
    <dbReference type="NCBI Taxonomy" id="3711"/>
    <lineage>
        <taxon>Eukaryota</taxon>
        <taxon>Viridiplantae</taxon>
        <taxon>Streptophyta</taxon>
        <taxon>Embryophyta</taxon>
        <taxon>Tracheophyta</taxon>
        <taxon>Spermatophyta</taxon>
        <taxon>Magnoliopsida</taxon>
        <taxon>eudicotyledons</taxon>
        <taxon>Gunneridae</taxon>
        <taxon>Pentapetalae</taxon>
        <taxon>rosids</taxon>
        <taxon>malvids</taxon>
        <taxon>Brassicales</taxon>
        <taxon>Brassicaceae</taxon>
        <taxon>Brassiceae</taxon>
        <taxon>Brassica</taxon>
    </lineage>
</organism>
<protein>
    <recommendedName>
        <fullName evidence="4">non-specific serine/threonine protein kinase</fullName>
        <ecNumber evidence="4">2.7.11.1</ecNumber>
    </recommendedName>
</protein>
<dbReference type="InterPro" id="IPR008271">
    <property type="entry name" value="Ser/Thr_kinase_AS"/>
</dbReference>
<evidence type="ECO:0000256" key="13">
    <source>
        <dbReference type="ARBA" id="ARBA00022741"/>
    </source>
</evidence>
<evidence type="ECO:0000256" key="4">
    <source>
        <dbReference type="ARBA" id="ARBA00012513"/>
    </source>
</evidence>
<evidence type="ECO:0000256" key="6">
    <source>
        <dbReference type="ARBA" id="ARBA00022527"/>
    </source>
</evidence>
<dbReference type="Pfam" id="PF08263">
    <property type="entry name" value="LRRNT_2"/>
    <property type="match status" value="1"/>
</dbReference>
<evidence type="ECO:0000256" key="19">
    <source>
        <dbReference type="ARBA" id="ARBA00023180"/>
    </source>
</evidence>
<dbReference type="InterPro" id="IPR051716">
    <property type="entry name" value="Plant_RL_S/T_kinase"/>
</dbReference>
<dbReference type="FunFam" id="3.80.10.10:FF:000234">
    <property type="entry name" value="Probable inactive receptor kinase RLK902"/>
    <property type="match status" value="1"/>
</dbReference>
<dbReference type="Pfam" id="PF13855">
    <property type="entry name" value="LRR_8"/>
    <property type="match status" value="1"/>
</dbReference>
<keyword evidence="9" id="KW-0808">Transferase</keyword>
<dbReference type="SMART" id="SM00369">
    <property type="entry name" value="LRR_TYP"/>
    <property type="match status" value="7"/>
</dbReference>
<evidence type="ECO:0000256" key="21">
    <source>
        <dbReference type="ARBA" id="ARBA00048679"/>
    </source>
</evidence>
<evidence type="ECO:0000256" key="2">
    <source>
        <dbReference type="ARBA" id="ARBA00004479"/>
    </source>
</evidence>
<evidence type="ECO:0000256" key="8">
    <source>
        <dbReference type="ARBA" id="ARBA00022614"/>
    </source>
</evidence>
<evidence type="ECO:0000256" key="12">
    <source>
        <dbReference type="ARBA" id="ARBA00022737"/>
    </source>
</evidence>
<evidence type="ECO:0000256" key="10">
    <source>
        <dbReference type="ARBA" id="ARBA00022692"/>
    </source>
</evidence>
<evidence type="ECO:0000256" key="7">
    <source>
        <dbReference type="ARBA" id="ARBA00022553"/>
    </source>
</evidence>
<evidence type="ECO:0000313" key="24">
    <source>
        <dbReference type="EMBL" id="VDD00724.1"/>
    </source>
</evidence>
<evidence type="ECO:0000256" key="1">
    <source>
        <dbReference type="ARBA" id="ARBA00004162"/>
    </source>
</evidence>
<dbReference type="SUPFAM" id="SSF52058">
    <property type="entry name" value="L domain-like"/>
    <property type="match status" value="1"/>
</dbReference>
<sequence length="983" mass="108585">MSRRPDNRRVILATVAVTILLSIFPPITESTVEKQALFRFKNRLNDPHNVLQSWKPSDSPCTFHGVKCDPLSGEVTGISLENSNLSGSISPAISSLTKLTTLSLPCNLISGPIPPEILKCTNLKVLNLTSNHLSGTIPDFSPLKNLETLDVSANFLTGEFQSWVGNLKLLVSLGLGNNNYVEGVIPKSIGGLKKLTWLYLAKSNLTGHIPDSIFDLNALDTFDIARNRISGDFPALITRLENLSKIELYDNKLTGEIPPEIGKLTHLRELDVSLNQLSGALPRELGNLKELRVFHCHQNNFTGQFPSSFGELHFLTSLSIYRNNFSSEFPPNIGRFSPLDTVDISENRFTGPFPRFLCRNKKLQFLLAVQNQFSGEISASYAGCKSLLRLRINQNLLTGHVPEGFWALPLAKMIDLSDNRLTGEISSQIGLSAELSQLILQNNRFSGKIPPELGKLTNIERIYLSNNSFSGEIPTELGSLKQLSSLHLENNSLTGYIPNGLTKCVRLVDLNLAKNSLTGEIPKSLYQIASLNSLDLSGNLLTGEIPATLVKLKLSFIDLSENQLSGRIPPDLLAVGGSTAFSRNEKLCVDNQNAKTSEESSLSLCSGDQHVHKKRSVDGTLLFLALAIAMVVLVAGLFALRYRVVKIREFDRENGDINKAADAKWRIASFHQMELDAEEICRLDEGHVIGAGSAGKVYRVDLKKGGGGTVAVKWLRRGGEEDGNGTDVSVAEMEILGKIRHRNVLKLYACLVGRGSRYLVFEFMENGNLYQALHQTIKGELDWHKRTYYYVKNRYKIAVGAAKGIAYLHHDCCPPIIHRDIKSSNILLDGDYESKIADFGVAKVVDKGYEWSCVAGTHGYMAPELAYSLKATEKSDVYSFGVVLLELATGLRPVEEGFGEGKDIVDYVLFKIQQDGRNLRNVLDKHVLSSYVEESMIKVLKMGLLCTTKLPSLRPNMREVVRKLEDADPCVSNTLDRTGKITV</sequence>
<dbReference type="FunFam" id="3.80.10.10:FF:000215">
    <property type="entry name" value="Receptor-like protein kinase HSL1"/>
    <property type="match status" value="1"/>
</dbReference>
<keyword evidence="12" id="KW-0677">Repeat</keyword>
<evidence type="ECO:0000256" key="11">
    <source>
        <dbReference type="ARBA" id="ARBA00022729"/>
    </source>
</evidence>
<comment type="catalytic activity">
    <reaction evidence="20">
        <text>L-threonyl-[protein] + ATP = O-phospho-L-threonyl-[protein] + ADP + H(+)</text>
        <dbReference type="Rhea" id="RHEA:46608"/>
        <dbReference type="Rhea" id="RHEA-COMP:11060"/>
        <dbReference type="Rhea" id="RHEA-COMP:11605"/>
        <dbReference type="ChEBI" id="CHEBI:15378"/>
        <dbReference type="ChEBI" id="CHEBI:30013"/>
        <dbReference type="ChEBI" id="CHEBI:30616"/>
        <dbReference type="ChEBI" id="CHEBI:61977"/>
        <dbReference type="ChEBI" id="CHEBI:456216"/>
        <dbReference type="EC" id="2.7.11.1"/>
    </reaction>
</comment>